<evidence type="ECO:0000313" key="5">
    <source>
        <dbReference type="Proteomes" id="UP000231292"/>
    </source>
</evidence>
<reference evidence="4 5" key="1">
    <citation type="submission" date="2017-09" db="EMBL/GenBank/DDBJ databases">
        <title>Depth-based differentiation of microbial function through sediment-hosted aquifers and enrichment of novel symbionts in the deep terrestrial subsurface.</title>
        <authorList>
            <person name="Probst A.J."/>
            <person name="Ladd B."/>
            <person name="Jarett J.K."/>
            <person name="Geller-Mcgrath D.E."/>
            <person name="Sieber C.M."/>
            <person name="Emerson J.B."/>
            <person name="Anantharaman K."/>
            <person name="Thomas B.C."/>
            <person name="Malmstrom R."/>
            <person name="Stieglmeier M."/>
            <person name="Klingl A."/>
            <person name="Woyke T."/>
            <person name="Ryan C.M."/>
            <person name="Banfield J.F."/>
        </authorList>
    </citation>
    <scope>NUCLEOTIDE SEQUENCE [LARGE SCALE GENOMIC DNA]</scope>
    <source>
        <strain evidence="4">CG23_combo_of_CG06-09_8_20_14_all_41_10</strain>
    </source>
</reference>
<keyword evidence="2" id="KW-0812">Transmembrane</keyword>
<organism evidence="4 5">
    <name type="scientific">Candidatus Sherwoodlollariibacterium unditelluris</name>
    <dbReference type="NCBI Taxonomy" id="1974757"/>
    <lineage>
        <taxon>Bacteria</taxon>
        <taxon>Pseudomonadati</taxon>
        <taxon>Candidatus Omnitrophota</taxon>
        <taxon>Candidatus Sherwoodlollariibacterium</taxon>
    </lineage>
</organism>
<dbReference type="PANTHER" id="PTHR43318">
    <property type="entry name" value="UDP-N-ACETYLGLUCOSAMINE 4,6-DEHYDRATASE"/>
    <property type="match status" value="1"/>
</dbReference>
<proteinExistence type="inferred from homology"/>
<dbReference type="Gene3D" id="3.40.50.720">
    <property type="entry name" value="NAD(P)-binding Rossmann-like Domain"/>
    <property type="match status" value="2"/>
</dbReference>
<keyword evidence="2" id="KW-1133">Transmembrane helix</keyword>
<dbReference type="PANTHER" id="PTHR43318:SF1">
    <property type="entry name" value="POLYSACCHARIDE BIOSYNTHESIS PROTEIN EPSC-RELATED"/>
    <property type="match status" value="1"/>
</dbReference>
<dbReference type="AlphaFoldDB" id="A0A2G9YJN5"/>
<dbReference type="CDD" id="cd05237">
    <property type="entry name" value="UDP_invert_4-6DH_SDR_e"/>
    <property type="match status" value="1"/>
</dbReference>
<dbReference type="Proteomes" id="UP000231292">
    <property type="component" value="Unassembled WGS sequence"/>
</dbReference>
<keyword evidence="2" id="KW-0472">Membrane</keyword>
<evidence type="ECO:0000256" key="2">
    <source>
        <dbReference type="SAM" id="Phobius"/>
    </source>
</evidence>
<evidence type="ECO:0000256" key="1">
    <source>
        <dbReference type="ARBA" id="ARBA00007430"/>
    </source>
</evidence>
<dbReference type="InterPro" id="IPR003869">
    <property type="entry name" value="Polysac_CapD-like"/>
</dbReference>
<name>A0A2G9YJN5_9BACT</name>
<dbReference type="InterPro" id="IPR029063">
    <property type="entry name" value="SAM-dependent_MTases_sf"/>
</dbReference>
<dbReference type="Pfam" id="PF13727">
    <property type="entry name" value="CoA_binding_3"/>
    <property type="match status" value="1"/>
</dbReference>
<feature type="transmembrane region" description="Helical" evidence="2">
    <location>
        <begin position="111"/>
        <end position="129"/>
    </location>
</feature>
<feature type="transmembrane region" description="Helical" evidence="2">
    <location>
        <begin position="83"/>
        <end position="105"/>
    </location>
</feature>
<feature type="domain" description="Polysaccharide biosynthesis protein CapD-like" evidence="3">
    <location>
        <begin position="287"/>
        <end position="569"/>
    </location>
</feature>
<dbReference type="SUPFAM" id="SSF51735">
    <property type="entry name" value="NAD(P)-binding Rossmann-fold domains"/>
    <property type="match status" value="1"/>
</dbReference>
<evidence type="ECO:0000259" key="3">
    <source>
        <dbReference type="Pfam" id="PF02719"/>
    </source>
</evidence>
<evidence type="ECO:0000313" key="4">
    <source>
        <dbReference type="EMBL" id="PIP19436.1"/>
    </source>
</evidence>
<comment type="caution">
    <text evidence="4">The sequence shown here is derived from an EMBL/GenBank/DDBJ whole genome shotgun (WGS) entry which is preliminary data.</text>
</comment>
<dbReference type="Pfam" id="PF02719">
    <property type="entry name" value="Polysacc_synt_2"/>
    <property type="match status" value="1"/>
</dbReference>
<gene>
    <name evidence="4" type="ORF">COX41_02815</name>
</gene>
<accession>A0A2G9YJN5</accession>
<sequence>MNLKELILKCRRLIIIVIHFALVVGAYILAFYLRFDFKIDNGNWQVILKTLPILVCIKMVIFGYFGLYSGLWRYASVDDIWRIFKAHVLAALCFILAVAFIHTFVGFPRSIFALDFIISFFFITGIRFANRLVREKFRPEYRTNRKKALIVGAGEAGVMVLRESRINPKTNIEIVGFIDDDRRKRNLRIQGVSILGACSDIPAIVEEYGVEEIIIAIPSAKGEEIRSIIAHCKIPFVKIRIVPGLQKIISGDLEVKPREIKPEDLLGRETVTINEKEIKDYLFEKVVLVIGAGGSIGSALCRQIVNFNPKEILLFDHNENDVYYLGIEFLTKYRHIKFRTIIGDIKDIGLLKSVFSLYRPEIVFHTAAHKHVPLMEENPAAAVKNNIIGSRNLIYAANHYKVERFIFISTDKAVNPTSVMGMTKRIVEMILQSKAKISRTKYMAVRFGNVLGSDGSVIPLFKRQIEEGGPLTITHPEVKRYFMSINEASQLVLQAGSMGKAGEIFILDMGEQIKILDLAKEMIILYGLKPDEDIKIEYIGLRPGEKLFEETLLDTEKDKATKADKIYIAELDAFDPRLLRERIKDLERVVKVMDSAAIVKKLQEIIRI</sequence>
<feature type="transmembrane region" description="Helical" evidence="2">
    <location>
        <begin position="47"/>
        <end position="71"/>
    </location>
</feature>
<comment type="similarity">
    <text evidence="1">Belongs to the polysaccharide synthase family.</text>
</comment>
<protein>
    <submittedName>
        <fullName evidence="4">Nucleoside-diphosphate sugar epimerase</fullName>
    </submittedName>
</protein>
<dbReference type="EMBL" id="PCRK01000064">
    <property type="protein sequence ID" value="PIP19436.1"/>
    <property type="molecule type" value="Genomic_DNA"/>
</dbReference>
<feature type="transmembrane region" description="Helical" evidence="2">
    <location>
        <begin position="12"/>
        <end position="35"/>
    </location>
</feature>
<dbReference type="SUPFAM" id="SSF53335">
    <property type="entry name" value="S-adenosyl-L-methionine-dependent methyltransferases"/>
    <property type="match status" value="1"/>
</dbReference>
<dbReference type="InterPro" id="IPR051203">
    <property type="entry name" value="Polysaccharide_Synthase-Rel"/>
</dbReference>
<dbReference type="InterPro" id="IPR036291">
    <property type="entry name" value="NAD(P)-bd_dom_sf"/>
</dbReference>